<dbReference type="PROSITE" id="PS51186">
    <property type="entry name" value="GNAT"/>
    <property type="match status" value="1"/>
</dbReference>
<dbReference type="STRING" id="75913.A0A0K0FZ56"/>
<comment type="similarity">
    <text evidence="2 6">Belongs to the acetyltransferase family. GNA1 subfamily.</text>
</comment>
<protein>
    <recommendedName>
        <fullName evidence="6">Glucosamine 6-phosphate N-acetyltransferase</fullName>
        <ecNumber evidence="6">2.3.1.4</ecNumber>
    </recommendedName>
</protein>
<evidence type="ECO:0000256" key="1">
    <source>
        <dbReference type="ARBA" id="ARBA00004832"/>
    </source>
</evidence>
<dbReference type="PANTHER" id="PTHR13355">
    <property type="entry name" value="GLUCOSAMINE 6-PHOSPHATE N-ACETYLTRANSFERASE"/>
    <property type="match status" value="1"/>
</dbReference>
<evidence type="ECO:0000259" key="7">
    <source>
        <dbReference type="PROSITE" id="PS51186"/>
    </source>
</evidence>
<feature type="domain" description="N-acetyltransferase" evidence="7">
    <location>
        <begin position="31"/>
        <end position="185"/>
    </location>
</feature>
<keyword evidence="4 6" id="KW-0012">Acyltransferase</keyword>
<evidence type="ECO:0000256" key="2">
    <source>
        <dbReference type="ARBA" id="ARBA00006048"/>
    </source>
</evidence>
<dbReference type="GO" id="GO:0006048">
    <property type="term" value="P:UDP-N-acetylglucosamine biosynthetic process"/>
    <property type="evidence" value="ECO:0007669"/>
    <property type="project" value="UniProtKB-UniRule"/>
</dbReference>
<dbReference type="InterPro" id="IPR039143">
    <property type="entry name" value="GNPNAT1-like"/>
</dbReference>
<evidence type="ECO:0000256" key="5">
    <source>
        <dbReference type="ARBA" id="ARBA00048964"/>
    </source>
</evidence>
<dbReference type="UniPathway" id="UPA00113">
    <property type="reaction ID" value="UER00529"/>
</dbReference>
<organism evidence="8 9">
    <name type="scientific">Strongyloides venezuelensis</name>
    <name type="common">Threadworm</name>
    <dbReference type="NCBI Taxonomy" id="75913"/>
    <lineage>
        <taxon>Eukaryota</taxon>
        <taxon>Metazoa</taxon>
        <taxon>Ecdysozoa</taxon>
        <taxon>Nematoda</taxon>
        <taxon>Chromadorea</taxon>
        <taxon>Rhabditida</taxon>
        <taxon>Tylenchina</taxon>
        <taxon>Panagrolaimomorpha</taxon>
        <taxon>Strongyloidoidea</taxon>
        <taxon>Strongyloididae</taxon>
        <taxon>Strongyloides</taxon>
    </lineage>
</organism>
<keyword evidence="3 6" id="KW-0808">Transferase</keyword>
<evidence type="ECO:0000313" key="8">
    <source>
        <dbReference type="Proteomes" id="UP000035680"/>
    </source>
</evidence>
<dbReference type="EC" id="2.3.1.4" evidence="6"/>
<name>A0A0K0FZ56_STRVS</name>
<dbReference type="WBParaSite" id="SVE_1773300.1">
    <property type="protein sequence ID" value="SVE_1773300.1"/>
    <property type="gene ID" value="SVE_1773300"/>
</dbReference>
<evidence type="ECO:0000256" key="4">
    <source>
        <dbReference type="ARBA" id="ARBA00023315"/>
    </source>
</evidence>
<comment type="catalytic activity">
    <reaction evidence="5 6">
        <text>D-glucosamine 6-phosphate + acetyl-CoA = N-acetyl-D-glucosamine 6-phosphate + CoA + H(+)</text>
        <dbReference type="Rhea" id="RHEA:10292"/>
        <dbReference type="ChEBI" id="CHEBI:15378"/>
        <dbReference type="ChEBI" id="CHEBI:57287"/>
        <dbReference type="ChEBI" id="CHEBI:57288"/>
        <dbReference type="ChEBI" id="CHEBI:57513"/>
        <dbReference type="ChEBI" id="CHEBI:58725"/>
        <dbReference type="EC" id="2.3.1.4"/>
    </reaction>
</comment>
<dbReference type="Pfam" id="PF00583">
    <property type="entry name" value="Acetyltransf_1"/>
    <property type="match status" value="1"/>
</dbReference>
<dbReference type="Gene3D" id="3.40.630.30">
    <property type="match status" value="1"/>
</dbReference>
<keyword evidence="8" id="KW-1185">Reference proteome</keyword>
<dbReference type="SUPFAM" id="SSF55729">
    <property type="entry name" value="Acyl-CoA N-acyltransferases (Nat)"/>
    <property type="match status" value="1"/>
</dbReference>
<dbReference type="GO" id="GO:0004343">
    <property type="term" value="F:glucosamine 6-phosphate N-acetyltransferase activity"/>
    <property type="evidence" value="ECO:0007669"/>
    <property type="project" value="UniProtKB-UniRule"/>
</dbReference>
<reference evidence="8" key="1">
    <citation type="submission" date="2014-07" db="EMBL/GenBank/DDBJ databases">
        <authorList>
            <person name="Martin A.A"/>
            <person name="De Silva N."/>
        </authorList>
    </citation>
    <scope>NUCLEOTIDE SEQUENCE</scope>
</reference>
<dbReference type="PANTHER" id="PTHR13355:SF11">
    <property type="entry name" value="GLUCOSAMINE 6-PHOSPHATE N-ACETYLTRANSFERASE"/>
    <property type="match status" value="1"/>
</dbReference>
<proteinExistence type="inferred from homology"/>
<dbReference type="AlphaFoldDB" id="A0A0K0FZ56"/>
<evidence type="ECO:0000256" key="6">
    <source>
        <dbReference type="RuleBase" id="RU365086"/>
    </source>
</evidence>
<dbReference type="Proteomes" id="UP000035680">
    <property type="component" value="Unassembled WGS sequence"/>
</dbReference>
<evidence type="ECO:0000256" key="3">
    <source>
        <dbReference type="ARBA" id="ARBA00022679"/>
    </source>
</evidence>
<evidence type="ECO:0000313" key="9">
    <source>
        <dbReference type="WBParaSite" id="SVE_1773300.1"/>
    </source>
</evidence>
<accession>A0A0K0FZ56</accession>
<dbReference type="FunFam" id="3.40.630.30:FF:000043">
    <property type="entry name" value="Glucosamine 6-phosphate N-acetyltransferase"/>
    <property type="match status" value="1"/>
</dbReference>
<dbReference type="InterPro" id="IPR000182">
    <property type="entry name" value="GNAT_dom"/>
</dbReference>
<sequence>MVTCVNNSEDYYLFSEDLLMGHVKDDIPEGFKLRPLHIKDYEKGYLELLEQLTTVGDVTEAEWIKRFNSMRAKDDGIPQSYYIVVLEDLTTQKIVGSVTLVIEFKFIHHAGSRGRIEDVVTDKNYRGRHISQILNKTMVSLAKNIGVYKLSLECKDTLIRFYEKFGFKKDQGNNFLVQKFDNSKL</sequence>
<dbReference type="InterPro" id="IPR016181">
    <property type="entry name" value="Acyl_CoA_acyltransferase"/>
</dbReference>
<comment type="pathway">
    <text evidence="1 6">Nucleotide-sugar biosynthesis; UDP-N-acetyl-alpha-D-glucosamine biosynthesis; N-acetyl-alpha-D-glucosamine 1-phosphate from alpha-D-glucosamine 6-phosphate (route I): step 1/2.</text>
</comment>
<reference evidence="9" key="2">
    <citation type="submission" date="2015-08" db="UniProtKB">
        <authorList>
            <consortium name="WormBaseParasite"/>
        </authorList>
    </citation>
    <scope>IDENTIFICATION</scope>
</reference>